<dbReference type="Proteomes" id="UP000236161">
    <property type="component" value="Unassembled WGS sequence"/>
</dbReference>
<keyword evidence="1" id="KW-0472">Membrane</keyword>
<dbReference type="OrthoDB" id="1922118at2759"/>
<evidence type="ECO:0000256" key="1">
    <source>
        <dbReference type="SAM" id="Phobius"/>
    </source>
</evidence>
<feature type="transmembrane region" description="Helical" evidence="1">
    <location>
        <begin position="83"/>
        <end position="102"/>
    </location>
</feature>
<keyword evidence="1" id="KW-0812">Transmembrane</keyword>
<dbReference type="SUPFAM" id="SSF55658">
    <property type="entry name" value="L9 N-domain-like"/>
    <property type="match status" value="1"/>
</dbReference>
<evidence type="ECO:0000259" key="2">
    <source>
        <dbReference type="Pfam" id="PF01693"/>
    </source>
</evidence>
<gene>
    <name evidence="3" type="ORF">AXF42_Ash013626</name>
</gene>
<keyword evidence="1" id="KW-1133">Transmembrane helix</keyword>
<dbReference type="AlphaFoldDB" id="A0A2I0APF5"/>
<keyword evidence="4" id="KW-1185">Reference proteome</keyword>
<dbReference type="Pfam" id="PF01693">
    <property type="entry name" value="Cauli_VI"/>
    <property type="match status" value="1"/>
</dbReference>
<dbReference type="Gene3D" id="3.40.970.10">
    <property type="entry name" value="Ribonuclease H1, N-terminal domain"/>
    <property type="match status" value="1"/>
</dbReference>
<organism evidence="3 4">
    <name type="scientific">Apostasia shenzhenica</name>
    <dbReference type="NCBI Taxonomy" id="1088818"/>
    <lineage>
        <taxon>Eukaryota</taxon>
        <taxon>Viridiplantae</taxon>
        <taxon>Streptophyta</taxon>
        <taxon>Embryophyta</taxon>
        <taxon>Tracheophyta</taxon>
        <taxon>Spermatophyta</taxon>
        <taxon>Magnoliopsida</taxon>
        <taxon>Liliopsida</taxon>
        <taxon>Asparagales</taxon>
        <taxon>Orchidaceae</taxon>
        <taxon>Apostasioideae</taxon>
        <taxon>Apostasia</taxon>
    </lineage>
</organism>
<dbReference type="EMBL" id="KZ451968">
    <property type="protein sequence ID" value="PKA57438.1"/>
    <property type="molecule type" value="Genomic_DNA"/>
</dbReference>
<evidence type="ECO:0000313" key="3">
    <source>
        <dbReference type="EMBL" id="PKA57438.1"/>
    </source>
</evidence>
<proteinExistence type="predicted"/>
<sequence length="107" mass="11899">MAIYVVLEGRRRGVYYQWEDCFAQVNRFPGALYFKVASRAEGEHRLQQHLSRILHTSSEASTSSMTNLPVDQLHRTSCHDTNINAVAAALLVGLLVGLALGVTRTIE</sequence>
<protein>
    <recommendedName>
        <fullName evidence="2">Ribonuclease H1 N-terminal domain-containing protein</fullName>
    </recommendedName>
</protein>
<name>A0A2I0APF5_9ASPA</name>
<feature type="domain" description="Ribonuclease H1 N-terminal" evidence="2">
    <location>
        <begin position="3"/>
        <end position="41"/>
    </location>
</feature>
<evidence type="ECO:0000313" key="4">
    <source>
        <dbReference type="Proteomes" id="UP000236161"/>
    </source>
</evidence>
<dbReference type="InterPro" id="IPR011320">
    <property type="entry name" value="RNase_H1_N"/>
</dbReference>
<dbReference type="InterPro" id="IPR009027">
    <property type="entry name" value="Ribosomal_bL9/RNase_H1_N"/>
</dbReference>
<accession>A0A2I0APF5</accession>
<dbReference type="InterPro" id="IPR037056">
    <property type="entry name" value="RNase_H1_N_sf"/>
</dbReference>
<reference evidence="3 4" key="1">
    <citation type="journal article" date="2017" name="Nature">
        <title>The Apostasia genome and the evolution of orchids.</title>
        <authorList>
            <person name="Zhang G.Q."/>
            <person name="Liu K.W."/>
            <person name="Li Z."/>
            <person name="Lohaus R."/>
            <person name="Hsiao Y.Y."/>
            <person name="Niu S.C."/>
            <person name="Wang J.Y."/>
            <person name="Lin Y.C."/>
            <person name="Xu Q."/>
            <person name="Chen L.J."/>
            <person name="Yoshida K."/>
            <person name="Fujiwara S."/>
            <person name="Wang Z.W."/>
            <person name="Zhang Y.Q."/>
            <person name="Mitsuda N."/>
            <person name="Wang M."/>
            <person name="Liu G.H."/>
            <person name="Pecoraro L."/>
            <person name="Huang H.X."/>
            <person name="Xiao X.J."/>
            <person name="Lin M."/>
            <person name="Wu X.Y."/>
            <person name="Wu W.L."/>
            <person name="Chen Y.Y."/>
            <person name="Chang S.B."/>
            <person name="Sakamoto S."/>
            <person name="Ohme-Takagi M."/>
            <person name="Yagi M."/>
            <person name="Zeng S.J."/>
            <person name="Shen C.Y."/>
            <person name="Yeh C.M."/>
            <person name="Luo Y.B."/>
            <person name="Tsai W.C."/>
            <person name="Van de Peer Y."/>
            <person name="Liu Z.J."/>
        </authorList>
    </citation>
    <scope>NUCLEOTIDE SEQUENCE [LARGE SCALE GENOMIC DNA]</scope>
    <source>
        <strain evidence="4">cv. Shenzhen</strain>
        <tissue evidence="3">Stem</tissue>
    </source>
</reference>